<reference evidence="1" key="1">
    <citation type="submission" date="2021-02" db="EMBL/GenBank/DDBJ databases">
        <title>Genome sequence Cadophora malorum strain M34.</title>
        <authorList>
            <person name="Stefanovic E."/>
            <person name="Vu D."/>
            <person name="Scully C."/>
            <person name="Dijksterhuis J."/>
            <person name="Roader J."/>
            <person name="Houbraken J."/>
        </authorList>
    </citation>
    <scope>NUCLEOTIDE SEQUENCE</scope>
    <source>
        <strain evidence="1">M34</strain>
    </source>
</reference>
<dbReference type="PANTHER" id="PTHR24148">
    <property type="entry name" value="ANKYRIN REPEAT DOMAIN-CONTAINING PROTEIN 39 HOMOLOG-RELATED"/>
    <property type="match status" value="1"/>
</dbReference>
<dbReference type="OrthoDB" id="3565383at2759"/>
<dbReference type="Proteomes" id="UP000664132">
    <property type="component" value="Unassembled WGS sequence"/>
</dbReference>
<protein>
    <submittedName>
        <fullName evidence="1">Uncharacterized protein</fullName>
    </submittedName>
</protein>
<evidence type="ECO:0000313" key="1">
    <source>
        <dbReference type="EMBL" id="KAG4415017.1"/>
    </source>
</evidence>
<gene>
    <name evidence="1" type="ORF">IFR04_011838</name>
</gene>
<dbReference type="InterPro" id="IPR052895">
    <property type="entry name" value="HetReg/Transcr_Mod"/>
</dbReference>
<dbReference type="EMBL" id="JAFJYH010000239">
    <property type="protein sequence ID" value="KAG4415017.1"/>
    <property type="molecule type" value="Genomic_DNA"/>
</dbReference>
<evidence type="ECO:0000313" key="2">
    <source>
        <dbReference type="Proteomes" id="UP000664132"/>
    </source>
</evidence>
<organism evidence="1 2">
    <name type="scientific">Cadophora malorum</name>
    <dbReference type="NCBI Taxonomy" id="108018"/>
    <lineage>
        <taxon>Eukaryota</taxon>
        <taxon>Fungi</taxon>
        <taxon>Dikarya</taxon>
        <taxon>Ascomycota</taxon>
        <taxon>Pezizomycotina</taxon>
        <taxon>Leotiomycetes</taxon>
        <taxon>Helotiales</taxon>
        <taxon>Ploettnerulaceae</taxon>
        <taxon>Cadophora</taxon>
    </lineage>
</organism>
<comment type="caution">
    <text evidence="1">The sequence shown here is derived from an EMBL/GenBank/DDBJ whole genome shotgun (WGS) entry which is preliminary data.</text>
</comment>
<accession>A0A8H7W4L5</accession>
<name>A0A8H7W4L5_9HELO</name>
<keyword evidence="2" id="KW-1185">Reference proteome</keyword>
<dbReference type="AlphaFoldDB" id="A0A8H7W4L5"/>
<proteinExistence type="predicted"/>
<dbReference type="PANTHER" id="PTHR24148:SF64">
    <property type="entry name" value="HETEROKARYON INCOMPATIBILITY DOMAIN-CONTAINING PROTEIN"/>
    <property type="match status" value="1"/>
</dbReference>
<sequence length="307" mass="34735">MWLFYSGYSTDIPKMRIPIAQACQVMRCAPKNTSMRWLLLRLLGDARTFQATDPRDKVFGVLGLSEEGSQTPTCSLLRPDYIKTLAQVLSDLTRHFLECEHGDPSQDRRLNIFQYINHTQKYILDSEFPSWVPRWDKPETVVDLGFEGHRASGMSHTQVRTPFSMTEIVPRGFKLGTMASIPKYRTKVSPSISTVKGQWLRLKGIWKDLVSNMDEIEDLIQFAIAFAQTVSMGGCIEKIADRPNADDFAAYCLENLREEGSIASDTRDERVSNPTAAEQLPECNFNDFPLPKTGNDGDAHLMRTCVT</sequence>